<name>A0A6C0EA96_9ZZZZ</name>
<reference evidence="1" key="1">
    <citation type="journal article" date="2020" name="Nature">
        <title>Giant virus diversity and host interactions through global metagenomics.</title>
        <authorList>
            <person name="Schulz F."/>
            <person name="Roux S."/>
            <person name="Paez-Espino D."/>
            <person name="Jungbluth S."/>
            <person name="Walsh D.A."/>
            <person name="Denef V.J."/>
            <person name="McMahon K.D."/>
            <person name="Konstantinidis K.T."/>
            <person name="Eloe-Fadrosh E.A."/>
            <person name="Kyrpides N.C."/>
            <person name="Woyke T."/>
        </authorList>
    </citation>
    <scope>NUCLEOTIDE SEQUENCE</scope>
    <source>
        <strain evidence="1">GVMAG-M-3300023179-27</strain>
    </source>
</reference>
<dbReference type="EMBL" id="MN739777">
    <property type="protein sequence ID" value="QHT26004.1"/>
    <property type="molecule type" value="Genomic_DNA"/>
</dbReference>
<evidence type="ECO:0000313" key="1">
    <source>
        <dbReference type="EMBL" id="QHT26004.1"/>
    </source>
</evidence>
<accession>A0A6C0EA96</accession>
<protein>
    <submittedName>
        <fullName evidence="1">Uncharacterized protein</fullName>
    </submittedName>
</protein>
<organism evidence="1">
    <name type="scientific">viral metagenome</name>
    <dbReference type="NCBI Taxonomy" id="1070528"/>
    <lineage>
        <taxon>unclassified sequences</taxon>
        <taxon>metagenomes</taxon>
        <taxon>organismal metagenomes</taxon>
    </lineage>
</organism>
<sequence length="51" mass="5977">MKDIVESLIKTGRHYHLFTKIDNSYVVPVKLRTKLDFVFLIDGNKINTKIN</sequence>
<dbReference type="AlphaFoldDB" id="A0A6C0EA96"/>
<proteinExistence type="predicted"/>